<evidence type="ECO:0000259" key="1">
    <source>
        <dbReference type="Pfam" id="PF02464"/>
    </source>
</evidence>
<dbReference type="AlphaFoldDB" id="A0A966HNS9"/>
<gene>
    <name evidence="2" type="ORF">EBX74_04430</name>
</gene>
<dbReference type="InterPro" id="IPR036653">
    <property type="entry name" value="CinA-like_C"/>
</dbReference>
<reference evidence="2" key="1">
    <citation type="submission" date="2018-10" db="EMBL/GenBank/DDBJ databases">
        <title>Iterative Subtractive Binning of Freshwater Chronoseries Metagenomes Recovers Nearly Complete Genomes from over Four Hundred Novel Species.</title>
        <authorList>
            <person name="Rodriguez-R L.M."/>
            <person name="Tsementzi D."/>
            <person name="Luo C."/>
            <person name="Konstantinidis K.T."/>
        </authorList>
    </citation>
    <scope>NUCLEOTIDE SEQUENCE</scope>
    <source>
        <strain evidence="2">WB8_2A_004</strain>
    </source>
</reference>
<dbReference type="Gene3D" id="3.90.950.20">
    <property type="entry name" value="CinA-like"/>
    <property type="match status" value="1"/>
</dbReference>
<dbReference type="NCBIfam" id="TIGR00199">
    <property type="entry name" value="PncC_domain"/>
    <property type="match status" value="1"/>
</dbReference>
<evidence type="ECO:0000313" key="2">
    <source>
        <dbReference type="EMBL" id="NCU53514.1"/>
    </source>
</evidence>
<dbReference type="Pfam" id="PF02464">
    <property type="entry name" value="CinA"/>
    <property type="match status" value="1"/>
</dbReference>
<evidence type="ECO:0000313" key="3">
    <source>
        <dbReference type="Proteomes" id="UP000747791"/>
    </source>
</evidence>
<feature type="domain" description="CinA C-terminal" evidence="1">
    <location>
        <begin position="8"/>
        <end position="135"/>
    </location>
</feature>
<dbReference type="EMBL" id="RGOB01000176">
    <property type="protein sequence ID" value="NCU53514.1"/>
    <property type="molecule type" value="Genomic_DNA"/>
</dbReference>
<feature type="non-terminal residue" evidence="2">
    <location>
        <position position="136"/>
    </location>
</feature>
<comment type="caution">
    <text evidence="2">The sequence shown here is derived from an EMBL/GenBank/DDBJ whole genome shotgun (WGS) entry which is preliminary data.</text>
</comment>
<dbReference type="InterPro" id="IPR008136">
    <property type="entry name" value="CinA_C"/>
</dbReference>
<dbReference type="Proteomes" id="UP000747791">
    <property type="component" value="Unassembled WGS sequence"/>
</dbReference>
<protein>
    <submittedName>
        <fullName evidence="2">CinA family protein</fullName>
    </submittedName>
</protein>
<accession>A0A966HNS9</accession>
<name>A0A966HNS9_9PROT</name>
<proteinExistence type="predicted"/>
<dbReference type="SUPFAM" id="SSF142433">
    <property type="entry name" value="CinA-like"/>
    <property type="match status" value="1"/>
</dbReference>
<sequence>MHLNNQLKNLTKILKKNKIKLAVAESCTGGLISYNLTKIPGASKYFMTGIVSYSNKSKIELLKVRQRTLTKYGSVSPETCKEMCKNLLKITKSNIAISVTGVAGPDGGTKKKPIGLVYIGICSKKKLEIIKFNFNK</sequence>
<organism evidence="2 3">
    <name type="scientific">Candidatus Fonsibacter lacus</name>
    <dbReference type="NCBI Taxonomy" id="2576439"/>
    <lineage>
        <taxon>Bacteria</taxon>
        <taxon>Pseudomonadati</taxon>
        <taxon>Pseudomonadota</taxon>
        <taxon>Alphaproteobacteria</taxon>
        <taxon>Candidatus Pelagibacterales</taxon>
        <taxon>Candidatus Pelagibacterales incertae sedis</taxon>
        <taxon>Candidatus Fonsibacter</taxon>
    </lineage>
</organism>